<protein>
    <submittedName>
        <fullName evidence="3">Transposon Ty3-G Gag-Pol polyprotein</fullName>
    </submittedName>
</protein>
<dbReference type="InterPro" id="IPR032567">
    <property type="entry name" value="RTL1-rel"/>
</dbReference>
<evidence type="ECO:0000313" key="3">
    <source>
        <dbReference type="EMBL" id="GEY00489.1"/>
    </source>
</evidence>
<dbReference type="SUPFAM" id="SSF56672">
    <property type="entry name" value="DNA/RNA polymerases"/>
    <property type="match status" value="1"/>
</dbReference>
<feature type="non-terminal residue" evidence="3">
    <location>
        <position position="902"/>
    </location>
</feature>
<evidence type="ECO:0000256" key="1">
    <source>
        <dbReference type="SAM" id="MobiDB-lite"/>
    </source>
</evidence>
<dbReference type="InterPro" id="IPR043502">
    <property type="entry name" value="DNA/RNA_pol_sf"/>
</dbReference>
<dbReference type="InterPro" id="IPR041577">
    <property type="entry name" value="RT_RNaseH_2"/>
</dbReference>
<dbReference type="PANTHER" id="PTHR15503">
    <property type="entry name" value="LDOC1 RELATED"/>
    <property type="match status" value="1"/>
</dbReference>
<dbReference type="AlphaFoldDB" id="A0A699HDD1"/>
<dbReference type="Pfam" id="PF08284">
    <property type="entry name" value="RVP_2"/>
    <property type="match status" value="1"/>
</dbReference>
<sequence>MAALVSVAPDVGAAAVASPAGVLELDTHSSSEADPLECLLPPVSITPMRSRVASRSSSPTTSTPEIPTSPILPAPSTIVAPSSEFPLAPVVAPPGIHHLSSGHSSSGHSLFGHTPPETTDADSSTQSRFVHPPLARTPRYNEAYLYRRISSIHATRALVSSCADLLPPRKRFKDSISPEDSVEEGIDTDVLEDIEADAMAVEIIIDRDVKARTDVGISMEVNVGIDVEDEVESSDRGTIEAGLDMVVGINILDGMLMPDDVEHLKQNMTITRSGMTPKAIEELVNRRVKEALVAYERFQVLTMMCTKMVPEEEDRVEKFIGGLPDNIQGNVIAAKPMRLQDAIRIANNLMDQKLKGYAMQNAENKRRLEVNQKDNCGQQPLFKRRNIGGQNVARAYTTGNNERKPYNRPLPLCNKCKLHHKGPCTVRCGKCNKVGHLTRDSGNKNGVGEARGKAYVLGGGDADPDLNVIKGTFLLNNYYAFILFDSRADRSFVTTTFSTLLDITPDSLDVSYTVELADERISKTNTVLRGCTLGLLGYPFNIDLMPIELGSFDVIIVQGDKGGKGEKSKLSIISCTKTQRLAPSELQELSTQLQELSDMGFTRPSSSPWRAPVMFVKKKDESFRTCIDYRELNKLTMKNRYLLPRNNGLFDQLQRSSVYSKSDLRSVKAFMWTQLRLSQLRIGHRPRLRQRFVNFYVLLATTDDLSKGFSKIAKPMTKLTQKNAKFDWSGKAEAVFHLLKQKLCSASILALPERSENFVVYCDASRIGLGAMLMQGEKVIAYASRQLKIHEKNYFTHDLELGAVVFALKMWRHFLYVEALKEENFGTEDPCSMIKKLDQRTDGSLCLNGRSWIPCRGLKYDILALYLFLDIYLTICKRCLAVDIFACFMAPFEGVTLDLKHN</sequence>
<comment type="caution">
    <text evidence="3">The sequence shown here is derived from an EMBL/GenBank/DDBJ whole genome shotgun (WGS) entry which is preliminary data.</text>
</comment>
<gene>
    <name evidence="3" type="ORF">Tci_372463</name>
</gene>
<feature type="region of interest" description="Disordered" evidence="1">
    <location>
        <begin position="47"/>
        <end position="71"/>
    </location>
</feature>
<dbReference type="Pfam" id="PF17919">
    <property type="entry name" value="RT_RNaseH_2"/>
    <property type="match status" value="1"/>
</dbReference>
<dbReference type="EMBL" id="BKCJ010144944">
    <property type="protein sequence ID" value="GEY00489.1"/>
    <property type="molecule type" value="Genomic_DNA"/>
</dbReference>
<dbReference type="InterPro" id="IPR043128">
    <property type="entry name" value="Rev_trsase/Diguanyl_cyclase"/>
</dbReference>
<feature type="domain" description="Reverse transcriptase/retrotransposon-derived protein RNase H-like" evidence="2">
    <location>
        <begin position="728"/>
        <end position="817"/>
    </location>
</feature>
<feature type="compositionally biased region" description="Low complexity" evidence="1">
    <location>
        <begin position="98"/>
        <end position="110"/>
    </location>
</feature>
<feature type="region of interest" description="Disordered" evidence="1">
    <location>
        <begin position="98"/>
        <end position="131"/>
    </location>
</feature>
<name>A0A699HDD1_TANCI</name>
<accession>A0A699HDD1</accession>
<reference evidence="3" key="1">
    <citation type="journal article" date="2019" name="Sci. Rep.">
        <title>Draft genome of Tanacetum cinerariifolium, the natural source of mosquito coil.</title>
        <authorList>
            <person name="Yamashiro T."/>
            <person name="Shiraishi A."/>
            <person name="Satake H."/>
            <person name="Nakayama K."/>
        </authorList>
    </citation>
    <scope>NUCLEOTIDE SEQUENCE</scope>
</reference>
<dbReference type="Gene3D" id="3.10.10.10">
    <property type="entry name" value="HIV Type 1 Reverse Transcriptase, subunit A, domain 1"/>
    <property type="match status" value="1"/>
</dbReference>
<proteinExistence type="predicted"/>
<dbReference type="CDD" id="cd00303">
    <property type="entry name" value="retropepsin_like"/>
    <property type="match status" value="1"/>
</dbReference>
<dbReference type="Gene3D" id="3.30.70.270">
    <property type="match status" value="2"/>
</dbReference>
<organism evidence="3">
    <name type="scientific">Tanacetum cinerariifolium</name>
    <name type="common">Dalmatian daisy</name>
    <name type="synonym">Chrysanthemum cinerariifolium</name>
    <dbReference type="NCBI Taxonomy" id="118510"/>
    <lineage>
        <taxon>Eukaryota</taxon>
        <taxon>Viridiplantae</taxon>
        <taxon>Streptophyta</taxon>
        <taxon>Embryophyta</taxon>
        <taxon>Tracheophyta</taxon>
        <taxon>Spermatophyta</taxon>
        <taxon>Magnoliopsida</taxon>
        <taxon>eudicotyledons</taxon>
        <taxon>Gunneridae</taxon>
        <taxon>Pentapetalae</taxon>
        <taxon>asterids</taxon>
        <taxon>campanulids</taxon>
        <taxon>Asterales</taxon>
        <taxon>Asteraceae</taxon>
        <taxon>Asteroideae</taxon>
        <taxon>Anthemideae</taxon>
        <taxon>Anthemidinae</taxon>
        <taxon>Tanacetum</taxon>
    </lineage>
</organism>
<feature type="compositionally biased region" description="Low complexity" evidence="1">
    <location>
        <begin position="54"/>
        <end position="69"/>
    </location>
</feature>
<dbReference type="PANTHER" id="PTHR15503:SF45">
    <property type="entry name" value="RNA-DIRECTED DNA POLYMERASE HOMOLOG"/>
    <property type="match status" value="1"/>
</dbReference>
<evidence type="ECO:0000259" key="2">
    <source>
        <dbReference type="Pfam" id="PF17919"/>
    </source>
</evidence>